<dbReference type="SUPFAM" id="SSF54913">
    <property type="entry name" value="GlnB-like"/>
    <property type="match status" value="1"/>
</dbReference>
<reference evidence="1" key="2">
    <citation type="journal article" date="2023" name="Curr. Microbiol.">
        <title>Granulicatella seriolae sp. nov., a Novel Facultative Anaerobe Isolated from Yellowtail Marine Fish.</title>
        <authorList>
            <person name="Lee M."/>
            <person name="Choi Y.J."/>
            <person name="Farooq A."/>
            <person name="Jeong J.B."/>
            <person name="Jung M.Y."/>
        </authorList>
    </citation>
    <scope>NUCLEOTIDE SEQUENCE</scope>
    <source>
        <strain evidence="1">S8</strain>
    </source>
</reference>
<keyword evidence="2" id="KW-1185">Reference proteome</keyword>
<dbReference type="Gene3D" id="3.30.70.120">
    <property type="match status" value="1"/>
</dbReference>
<dbReference type="InterPro" id="IPR015867">
    <property type="entry name" value="N-reg_PII/ATP_PRibTrfase_C"/>
</dbReference>
<dbReference type="PROSITE" id="PS51343">
    <property type="entry name" value="PII_GLNB_DOM"/>
    <property type="match status" value="1"/>
</dbReference>
<name>A0ABT1WNG6_9LACT</name>
<dbReference type="RefSeq" id="WP_256945161.1">
    <property type="nucleotide sequence ID" value="NZ_JANHNZ010000004.1"/>
</dbReference>
<accession>A0ABT1WNG6</accession>
<dbReference type="EMBL" id="JANHNZ010000004">
    <property type="protein sequence ID" value="MCQ9210046.1"/>
    <property type="molecule type" value="Genomic_DNA"/>
</dbReference>
<dbReference type="InterPro" id="IPR011322">
    <property type="entry name" value="N-reg_PII-like_a/b"/>
</dbReference>
<dbReference type="InterPro" id="IPR002187">
    <property type="entry name" value="N-reg_PII"/>
</dbReference>
<evidence type="ECO:0000313" key="2">
    <source>
        <dbReference type="Proteomes" id="UP001059480"/>
    </source>
</evidence>
<reference evidence="1" key="1">
    <citation type="submission" date="2022-07" db="EMBL/GenBank/DDBJ databases">
        <authorList>
            <person name="Jung M.-Y."/>
            <person name="Lee M."/>
        </authorList>
    </citation>
    <scope>NUCLEOTIDE SEQUENCE</scope>
    <source>
        <strain evidence="1">S8</strain>
    </source>
</reference>
<proteinExistence type="predicted"/>
<dbReference type="Proteomes" id="UP001059480">
    <property type="component" value="Unassembled WGS sequence"/>
</dbReference>
<comment type="caution">
    <text evidence="1">The sequence shown here is derived from an EMBL/GenBank/DDBJ whole genome shotgun (WGS) entry which is preliminary data.</text>
</comment>
<evidence type="ECO:0000313" key="1">
    <source>
        <dbReference type="EMBL" id="MCQ9210046.1"/>
    </source>
</evidence>
<sequence length="104" mass="11290">MNYQVLFVIVERGLAQEVIQAAQEAGADGATVLTGRGASIHEKKTLFSLNIEPEKEICLFVAPTDQMSLIVDTIQTKIEIQKPGNGILFALDIESPEGIHELLA</sequence>
<organism evidence="1 2">
    <name type="scientific">Granulicatella seriolae</name>
    <dbReference type="NCBI Taxonomy" id="2967226"/>
    <lineage>
        <taxon>Bacteria</taxon>
        <taxon>Bacillati</taxon>
        <taxon>Bacillota</taxon>
        <taxon>Bacilli</taxon>
        <taxon>Lactobacillales</taxon>
        <taxon>Carnobacteriaceae</taxon>
        <taxon>Granulicatella</taxon>
    </lineage>
</organism>
<protein>
    <submittedName>
        <fullName evidence="1">P-II family nitrogen regulator</fullName>
    </submittedName>
</protein>
<gene>
    <name evidence="1" type="ORF">NPA36_05730</name>
</gene>
<reference evidence="1" key="3">
    <citation type="journal article" date="2023" name="Microbiol. Resour. Announc.">
        <title>Draft Genome Sequence of Granulicatella sp. Strain S8, Isolated from a Marine Fish, Seriola quinqueradiata.</title>
        <authorList>
            <person name="Lee M."/>
            <person name="Farooq A."/>
            <person name="Jeong J.B."/>
            <person name="Jung M.Y."/>
        </authorList>
    </citation>
    <scope>NUCLEOTIDE SEQUENCE</scope>
    <source>
        <strain evidence="1">S8</strain>
    </source>
</reference>
<dbReference type="Pfam" id="PF00543">
    <property type="entry name" value="P-II"/>
    <property type="match status" value="1"/>
</dbReference>